<evidence type="ECO:0000256" key="2">
    <source>
        <dbReference type="SAM" id="MobiDB-lite"/>
    </source>
</evidence>
<dbReference type="Gene3D" id="1.10.530.10">
    <property type="match status" value="1"/>
</dbReference>
<dbReference type="Proteomes" id="UP000317036">
    <property type="component" value="Unassembled WGS sequence"/>
</dbReference>
<keyword evidence="5" id="KW-1185">Reference proteome</keyword>
<dbReference type="Pfam" id="PF01464">
    <property type="entry name" value="SLT"/>
    <property type="match status" value="1"/>
</dbReference>
<dbReference type="SUPFAM" id="SSF53955">
    <property type="entry name" value="Lysozyme-like"/>
    <property type="match status" value="1"/>
</dbReference>
<proteinExistence type="inferred from homology"/>
<gene>
    <name evidence="4" type="ORF">FPZ49_12910</name>
</gene>
<feature type="compositionally biased region" description="Polar residues" evidence="2">
    <location>
        <begin position="60"/>
        <end position="70"/>
    </location>
</feature>
<dbReference type="InterPro" id="IPR000189">
    <property type="entry name" value="Transglyc_AS"/>
</dbReference>
<reference evidence="4 5" key="1">
    <citation type="submission" date="2019-07" db="EMBL/GenBank/DDBJ databases">
        <authorList>
            <person name="Kim J."/>
        </authorList>
    </citation>
    <scope>NUCLEOTIDE SEQUENCE [LARGE SCALE GENOMIC DNA]</scope>
    <source>
        <strain evidence="4 5">JC52</strain>
    </source>
</reference>
<dbReference type="AlphaFoldDB" id="A0A559KBY2"/>
<dbReference type="PANTHER" id="PTHR37423:SF2">
    <property type="entry name" value="MEMBRANE-BOUND LYTIC MUREIN TRANSGLYCOSYLASE C"/>
    <property type="match status" value="1"/>
</dbReference>
<evidence type="ECO:0000259" key="3">
    <source>
        <dbReference type="Pfam" id="PF01464"/>
    </source>
</evidence>
<name>A0A559KBY2_9BACL</name>
<dbReference type="GO" id="GO:0016020">
    <property type="term" value="C:membrane"/>
    <property type="evidence" value="ECO:0007669"/>
    <property type="project" value="InterPro"/>
</dbReference>
<sequence length="241" mass="25571">MGIDPRTIKEMLQLQILSKSSLLSSGNSVSSDSGEEDNDFSSLLSSLLSQQQEQLPTTSAALGKLSSLSTGGPPASGITNRALSGPATASLNRYMQEQLAASKPTEFESMIQNASRKFGVDSSLVKAVIDAESSFNPRAESRAGAKGLMQLMDTTGQGLGVTDPFNPAQNIEGGTRHLSDLLVKYNGNHATALAAYNAGAGRVDRLGITNDSDLSAKLHLLPAETQQYVRKVMQLKQHYEA</sequence>
<feature type="region of interest" description="Disordered" evidence="2">
    <location>
        <begin position="60"/>
        <end position="83"/>
    </location>
</feature>
<dbReference type="PANTHER" id="PTHR37423">
    <property type="entry name" value="SOLUBLE LYTIC MUREIN TRANSGLYCOSYLASE-RELATED"/>
    <property type="match status" value="1"/>
</dbReference>
<dbReference type="RefSeq" id="WP_144847241.1">
    <property type="nucleotide sequence ID" value="NZ_VNJI01000013.1"/>
</dbReference>
<dbReference type="EMBL" id="VNJI01000013">
    <property type="protein sequence ID" value="TVY09631.1"/>
    <property type="molecule type" value="Genomic_DNA"/>
</dbReference>
<evidence type="ECO:0000313" key="5">
    <source>
        <dbReference type="Proteomes" id="UP000317036"/>
    </source>
</evidence>
<feature type="domain" description="Transglycosylase SLT" evidence="3">
    <location>
        <begin position="110"/>
        <end position="205"/>
    </location>
</feature>
<dbReference type="OrthoDB" id="9815002at2"/>
<evidence type="ECO:0000256" key="1">
    <source>
        <dbReference type="ARBA" id="ARBA00007734"/>
    </source>
</evidence>
<dbReference type="GO" id="GO:0008933">
    <property type="term" value="F:peptidoglycan lytic transglycosylase activity"/>
    <property type="evidence" value="ECO:0007669"/>
    <property type="project" value="InterPro"/>
</dbReference>
<dbReference type="GO" id="GO:0000270">
    <property type="term" value="P:peptidoglycan metabolic process"/>
    <property type="evidence" value="ECO:0007669"/>
    <property type="project" value="InterPro"/>
</dbReference>
<accession>A0A559KBY2</accession>
<evidence type="ECO:0000313" key="4">
    <source>
        <dbReference type="EMBL" id="TVY09631.1"/>
    </source>
</evidence>
<dbReference type="CDD" id="cd16896">
    <property type="entry name" value="LT_Slt70-like"/>
    <property type="match status" value="1"/>
</dbReference>
<protein>
    <submittedName>
        <fullName evidence="4">Lytic transglycosylase domain-containing protein</fullName>
    </submittedName>
</protein>
<dbReference type="PROSITE" id="PS00922">
    <property type="entry name" value="TRANSGLYCOSYLASE"/>
    <property type="match status" value="1"/>
</dbReference>
<comment type="similarity">
    <text evidence="1">Belongs to the transglycosylase Slt family.</text>
</comment>
<dbReference type="InterPro" id="IPR023346">
    <property type="entry name" value="Lysozyme-like_dom_sf"/>
</dbReference>
<comment type="caution">
    <text evidence="4">The sequence shown here is derived from an EMBL/GenBank/DDBJ whole genome shotgun (WGS) entry which is preliminary data.</text>
</comment>
<organism evidence="4 5">
    <name type="scientific">Paenibacillus cremeus</name>
    <dbReference type="NCBI Taxonomy" id="2163881"/>
    <lineage>
        <taxon>Bacteria</taxon>
        <taxon>Bacillati</taxon>
        <taxon>Bacillota</taxon>
        <taxon>Bacilli</taxon>
        <taxon>Bacillales</taxon>
        <taxon>Paenibacillaceae</taxon>
        <taxon>Paenibacillus</taxon>
    </lineage>
</organism>
<dbReference type="InterPro" id="IPR008258">
    <property type="entry name" value="Transglycosylase_SLT_dom_1"/>
</dbReference>